<keyword evidence="1 6" id="KW-0963">Cytoplasm</keyword>
<dbReference type="InterPro" id="IPR035996">
    <property type="entry name" value="4pyrrol_Methylase_sf"/>
</dbReference>
<dbReference type="PIRSF" id="PIRSF005917">
    <property type="entry name" value="MTase_YraL"/>
    <property type="match status" value="1"/>
</dbReference>
<dbReference type="InterPro" id="IPR018063">
    <property type="entry name" value="SAM_MeTrfase_RsmI_CS"/>
</dbReference>
<dbReference type="InterPro" id="IPR014777">
    <property type="entry name" value="4pyrrole_Mease_sub1"/>
</dbReference>
<feature type="domain" description="Tetrapyrrole methylase" evidence="7">
    <location>
        <begin position="42"/>
        <end position="241"/>
    </location>
</feature>
<keyword evidence="3 6" id="KW-0489">Methyltransferase</keyword>
<organism evidence="9 10">
    <name type="scientific">Bradyrhizobium erythrophlei</name>
    <dbReference type="NCBI Taxonomy" id="1437360"/>
    <lineage>
        <taxon>Bacteria</taxon>
        <taxon>Pseudomonadati</taxon>
        <taxon>Pseudomonadota</taxon>
        <taxon>Alphaproteobacteria</taxon>
        <taxon>Hyphomicrobiales</taxon>
        <taxon>Nitrobacteraceae</taxon>
        <taxon>Bradyrhizobium</taxon>
    </lineage>
</organism>
<evidence type="ECO:0000256" key="6">
    <source>
        <dbReference type="HAMAP-Rule" id="MF_01877"/>
    </source>
</evidence>
<dbReference type="NCBIfam" id="TIGR00096">
    <property type="entry name" value="16S rRNA (cytidine(1402)-2'-O)-methyltransferase"/>
    <property type="match status" value="1"/>
</dbReference>
<dbReference type="OrthoDB" id="9809084at2"/>
<dbReference type="Proteomes" id="UP000190675">
    <property type="component" value="Chromosome I"/>
</dbReference>
<keyword evidence="2 6" id="KW-0698">rRNA processing</keyword>
<dbReference type="HAMAP" id="MF_01877">
    <property type="entry name" value="16SrRNA_methyltr_I"/>
    <property type="match status" value="1"/>
</dbReference>
<dbReference type="AlphaFoldDB" id="A0A1M5J3V7"/>
<dbReference type="InterPro" id="IPR008189">
    <property type="entry name" value="rRNA_ssu_MeTfrase_I"/>
</dbReference>
<dbReference type="Pfam" id="PF23016">
    <property type="entry name" value="RsmI_C"/>
    <property type="match status" value="1"/>
</dbReference>
<dbReference type="GO" id="GO:0070677">
    <property type="term" value="F:rRNA (cytosine-2'-O-)-methyltransferase activity"/>
    <property type="evidence" value="ECO:0007669"/>
    <property type="project" value="UniProtKB-UniRule"/>
</dbReference>
<proteinExistence type="inferred from homology"/>
<name>A0A1M5J3V7_9BRAD</name>
<evidence type="ECO:0000256" key="5">
    <source>
        <dbReference type="ARBA" id="ARBA00022691"/>
    </source>
</evidence>
<evidence type="ECO:0000256" key="1">
    <source>
        <dbReference type="ARBA" id="ARBA00022490"/>
    </source>
</evidence>
<comment type="similarity">
    <text evidence="6">Belongs to the methyltransferase superfamily. RsmI family.</text>
</comment>
<comment type="function">
    <text evidence="6">Catalyzes the 2'-O-methylation of the ribose of cytidine 1402 (C1402) in 16S rRNA.</text>
</comment>
<dbReference type="PANTHER" id="PTHR46111">
    <property type="entry name" value="RIBOSOMAL RNA SMALL SUBUNIT METHYLTRANSFERASE I"/>
    <property type="match status" value="1"/>
</dbReference>
<dbReference type="EMBL" id="LT670818">
    <property type="protein sequence ID" value="SHG34989.1"/>
    <property type="molecule type" value="Genomic_DNA"/>
</dbReference>
<dbReference type="Pfam" id="PF00590">
    <property type="entry name" value="TP_methylase"/>
    <property type="match status" value="1"/>
</dbReference>
<dbReference type="InterPro" id="IPR053910">
    <property type="entry name" value="RsmI_HTH"/>
</dbReference>
<dbReference type="GO" id="GO:0005737">
    <property type="term" value="C:cytoplasm"/>
    <property type="evidence" value="ECO:0007669"/>
    <property type="project" value="UniProtKB-SubCell"/>
</dbReference>
<sequence>MRAKAVTTNRIEGHNPEGAEALNRCFTVGGHVLTAPKLVPGLYLVATPIGNLGDITLRALETLAGCDIIACEDTRITRRLTERYGISAVLKPYHEHNAALARPKILEKLAQGAAIALVSDAGTPLISDPGFKLVREVCAAGIAVIALPGPSSVLTALSVAALPTDRFFFEGFLPPKQTARRARLTELARIDATLVMFDSGNRVQDTLADLAAIMGGRDGAICRELTKMHEEIKRGPLTELAQAADTLETRGEFVLVIGPPPKGAQTMTEEALDDLLRSSLARDSVKDAVAHAVELSGRPRRAVYARALELAKEQNVRGDDGED</sequence>
<dbReference type="RefSeq" id="WP_079565808.1">
    <property type="nucleotide sequence ID" value="NZ_LT670818.1"/>
</dbReference>
<dbReference type="FunFam" id="3.40.1010.10:FF:000007">
    <property type="entry name" value="Ribosomal RNA small subunit methyltransferase I"/>
    <property type="match status" value="1"/>
</dbReference>
<reference evidence="9 10" key="1">
    <citation type="submission" date="2016-11" db="EMBL/GenBank/DDBJ databases">
        <authorList>
            <person name="Jaros S."/>
            <person name="Januszkiewicz K."/>
            <person name="Wedrychowicz H."/>
        </authorList>
    </citation>
    <scope>NUCLEOTIDE SEQUENCE [LARGE SCALE GENOMIC DNA]</scope>
    <source>
        <strain evidence="9 10">GAS242</strain>
    </source>
</reference>
<dbReference type="Gene3D" id="3.40.1010.10">
    <property type="entry name" value="Cobalt-precorrin-4 Transmethylase, Domain 1"/>
    <property type="match status" value="1"/>
</dbReference>
<dbReference type="Gene3D" id="3.30.950.10">
    <property type="entry name" value="Methyltransferase, Cobalt-precorrin-4 Transmethylase, Domain 2"/>
    <property type="match status" value="1"/>
</dbReference>
<keyword evidence="5 6" id="KW-0949">S-adenosyl-L-methionine</keyword>
<dbReference type="EC" id="2.1.1.198" evidence="6"/>
<dbReference type="InterPro" id="IPR000878">
    <property type="entry name" value="4pyrrol_Mease"/>
</dbReference>
<feature type="domain" description="RsmI HTH" evidence="8">
    <location>
        <begin position="269"/>
        <end position="310"/>
    </location>
</feature>
<comment type="catalytic activity">
    <reaction evidence="6">
        <text>cytidine(1402) in 16S rRNA + S-adenosyl-L-methionine = 2'-O-methylcytidine(1402) in 16S rRNA + S-adenosyl-L-homocysteine + H(+)</text>
        <dbReference type="Rhea" id="RHEA:42924"/>
        <dbReference type="Rhea" id="RHEA-COMP:10285"/>
        <dbReference type="Rhea" id="RHEA-COMP:10286"/>
        <dbReference type="ChEBI" id="CHEBI:15378"/>
        <dbReference type="ChEBI" id="CHEBI:57856"/>
        <dbReference type="ChEBI" id="CHEBI:59789"/>
        <dbReference type="ChEBI" id="CHEBI:74495"/>
        <dbReference type="ChEBI" id="CHEBI:82748"/>
        <dbReference type="EC" id="2.1.1.198"/>
    </reaction>
</comment>
<dbReference type="PROSITE" id="PS01296">
    <property type="entry name" value="RSMI"/>
    <property type="match status" value="1"/>
</dbReference>
<dbReference type="InterPro" id="IPR014776">
    <property type="entry name" value="4pyrrole_Mease_sub2"/>
</dbReference>
<gene>
    <name evidence="6" type="primary">rsmI</name>
    <name evidence="9" type="ORF">SAMN05444169_1972</name>
</gene>
<evidence type="ECO:0000256" key="2">
    <source>
        <dbReference type="ARBA" id="ARBA00022552"/>
    </source>
</evidence>
<protein>
    <recommendedName>
        <fullName evidence="6">Ribosomal RNA small subunit methyltransferase I</fullName>
        <ecNumber evidence="6">2.1.1.198</ecNumber>
    </recommendedName>
    <alternativeName>
        <fullName evidence="6">16S rRNA 2'-O-ribose C1402 methyltransferase</fullName>
    </alternativeName>
    <alternativeName>
        <fullName evidence="6">rRNA (cytidine-2'-O-)-methyltransferase RsmI</fullName>
    </alternativeName>
</protein>
<keyword evidence="4 6" id="KW-0808">Transferase</keyword>
<dbReference type="CDD" id="cd11648">
    <property type="entry name" value="RsmI"/>
    <property type="match status" value="1"/>
</dbReference>
<evidence type="ECO:0000256" key="3">
    <source>
        <dbReference type="ARBA" id="ARBA00022603"/>
    </source>
</evidence>
<evidence type="ECO:0000256" key="4">
    <source>
        <dbReference type="ARBA" id="ARBA00022679"/>
    </source>
</evidence>
<dbReference type="FunFam" id="3.30.950.10:FF:000002">
    <property type="entry name" value="Ribosomal RNA small subunit methyltransferase I"/>
    <property type="match status" value="1"/>
</dbReference>
<dbReference type="PANTHER" id="PTHR46111:SF1">
    <property type="entry name" value="RIBOSOMAL RNA SMALL SUBUNIT METHYLTRANSFERASE I"/>
    <property type="match status" value="1"/>
</dbReference>
<dbReference type="SUPFAM" id="SSF53790">
    <property type="entry name" value="Tetrapyrrole methylase"/>
    <property type="match status" value="1"/>
</dbReference>
<comment type="subcellular location">
    <subcellularLocation>
        <location evidence="6">Cytoplasm</location>
    </subcellularLocation>
</comment>
<evidence type="ECO:0000259" key="7">
    <source>
        <dbReference type="Pfam" id="PF00590"/>
    </source>
</evidence>
<evidence type="ECO:0000259" key="8">
    <source>
        <dbReference type="Pfam" id="PF23016"/>
    </source>
</evidence>
<accession>A0A1M5J3V7</accession>
<evidence type="ECO:0000313" key="9">
    <source>
        <dbReference type="EMBL" id="SHG34989.1"/>
    </source>
</evidence>
<evidence type="ECO:0000313" key="10">
    <source>
        <dbReference type="Proteomes" id="UP000190675"/>
    </source>
</evidence>